<keyword evidence="3 10" id="KW-0813">Transport</keyword>
<dbReference type="FunFam" id="1.10.3370.10:FF:000001">
    <property type="entry name" value="Preprotein translocase subunit SecY"/>
    <property type="match status" value="1"/>
</dbReference>
<accession>A0A494W722</accession>
<feature type="transmembrane region" description="Helical" evidence="10">
    <location>
        <begin position="221"/>
        <end position="242"/>
    </location>
</feature>
<evidence type="ECO:0000256" key="9">
    <source>
        <dbReference type="ARBA" id="ARBA00039733"/>
    </source>
</evidence>
<dbReference type="AlphaFoldDB" id="A0A494W722"/>
<evidence type="ECO:0000313" key="14">
    <source>
        <dbReference type="EMBL" id="BBD98998.1"/>
    </source>
</evidence>
<feature type="transmembrane region" description="Helical" evidence="10">
    <location>
        <begin position="160"/>
        <end position="180"/>
    </location>
</feature>
<keyword evidence="6 10" id="KW-1133">Transmembrane helix</keyword>
<evidence type="ECO:0000256" key="7">
    <source>
        <dbReference type="ARBA" id="ARBA00023010"/>
    </source>
</evidence>
<keyword evidence="4 10" id="KW-0812">Transmembrane</keyword>
<keyword evidence="7 10" id="KW-0811">Translocation</keyword>
<feature type="transmembrane region" description="Helical" evidence="10">
    <location>
        <begin position="327"/>
        <end position="348"/>
    </location>
</feature>
<dbReference type="GO" id="GO:0043952">
    <property type="term" value="P:protein transport by the Sec complex"/>
    <property type="evidence" value="ECO:0007669"/>
    <property type="project" value="UniProtKB-UniRule"/>
</dbReference>
<evidence type="ECO:0000256" key="1">
    <source>
        <dbReference type="ARBA" id="ARBA00004141"/>
    </source>
</evidence>
<dbReference type="PIRSF" id="PIRSF004557">
    <property type="entry name" value="SecY"/>
    <property type="match status" value="1"/>
</dbReference>
<evidence type="ECO:0000256" key="6">
    <source>
        <dbReference type="ARBA" id="ARBA00022989"/>
    </source>
</evidence>
<comment type="similarity">
    <text evidence="2 10 13">Belongs to the SecY/SEC61-alpha family.</text>
</comment>
<feature type="transmembrane region" description="Helical" evidence="10">
    <location>
        <begin position="27"/>
        <end position="45"/>
    </location>
</feature>
<evidence type="ECO:0000256" key="11">
    <source>
        <dbReference type="RuleBase" id="RU000537"/>
    </source>
</evidence>
<evidence type="ECO:0000256" key="3">
    <source>
        <dbReference type="ARBA" id="ARBA00022448"/>
    </source>
</evidence>
<keyword evidence="15" id="KW-1185">Reference proteome</keyword>
<keyword evidence="10" id="KW-1003">Cell membrane</keyword>
<evidence type="ECO:0000256" key="2">
    <source>
        <dbReference type="ARBA" id="ARBA00005751"/>
    </source>
</evidence>
<dbReference type="SUPFAM" id="SSF103491">
    <property type="entry name" value="Preprotein translocase SecY subunit"/>
    <property type="match status" value="1"/>
</dbReference>
<dbReference type="Proteomes" id="UP000279959">
    <property type="component" value="Chromosome"/>
</dbReference>
<dbReference type="PRINTS" id="PR00303">
    <property type="entry name" value="SECYTRNLCASE"/>
</dbReference>
<dbReference type="InterPro" id="IPR002208">
    <property type="entry name" value="SecY/SEC61-alpha"/>
</dbReference>
<proteinExistence type="inferred from homology"/>
<dbReference type="InterPro" id="IPR030659">
    <property type="entry name" value="SecY_CS"/>
</dbReference>
<evidence type="ECO:0000313" key="15">
    <source>
        <dbReference type="Proteomes" id="UP000279959"/>
    </source>
</evidence>
<dbReference type="Pfam" id="PF00344">
    <property type="entry name" value="SecY"/>
    <property type="match status" value="1"/>
</dbReference>
<dbReference type="InterPro" id="IPR026593">
    <property type="entry name" value="SecY"/>
</dbReference>
<dbReference type="GO" id="GO:0005886">
    <property type="term" value="C:plasma membrane"/>
    <property type="evidence" value="ECO:0007669"/>
    <property type="project" value="UniProtKB-SubCell"/>
</dbReference>
<dbReference type="PANTHER" id="PTHR10906">
    <property type="entry name" value="SECY/SEC61-ALPHA FAMILY MEMBER"/>
    <property type="match status" value="1"/>
</dbReference>
<organism evidence="14 15">
    <name type="scientific">Sphingobium amiense</name>
    <dbReference type="NCBI Taxonomy" id="135719"/>
    <lineage>
        <taxon>Bacteria</taxon>
        <taxon>Pseudomonadati</taxon>
        <taxon>Pseudomonadota</taxon>
        <taxon>Alphaproteobacteria</taxon>
        <taxon>Sphingomonadales</taxon>
        <taxon>Sphingomonadaceae</taxon>
        <taxon>Sphingobium</taxon>
    </lineage>
</organism>
<evidence type="ECO:0000256" key="13">
    <source>
        <dbReference type="RuleBase" id="RU004349"/>
    </source>
</evidence>
<dbReference type="HAMAP" id="MF_01465">
    <property type="entry name" value="SecY"/>
    <property type="match status" value="1"/>
</dbReference>
<evidence type="ECO:0000256" key="5">
    <source>
        <dbReference type="ARBA" id="ARBA00022927"/>
    </source>
</evidence>
<evidence type="ECO:0000256" key="4">
    <source>
        <dbReference type="ARBA" id="ARBA00022692"/>
    </source>
</evidence>
<dbReference type="NCBIfam" id="TIGR00967">
    <property type="entry name" value="3a0501s007"/>
    <property type="match status" value="1"/>
</dbReference>
<keyword evidence="8 10" id="KW-0472">Membrane</keyword>
<protein>
    <recommendedName>
        <fullName evidence="9 10">Protein translocase subunit SecY</fullName>
    </recommendedName>
</protein>
<dbReference type="PROSITE" id="PS00755">
    <property type="entry name" value="SECY_1"/>
    <property type="match status" value="1"/>
</dbReference>
<gene>
    <name evidence="10" type="primary">secY</name>
    <name evidence="14" type="ORF">SAMIE_1024990</name>
</gene>
<evidence type="ECO:0000256" key="12">
    <source>
        <dbReference type="RuleBase" id="RU003484"/>
    </source>
</evidence>
<comment type="function">
    <text evidence="10 11">The central subunit of the protein translocation channel SecYEG. Consists of two halves formed by TMs 1-5 and 6-10. These two domains form a lateral gate at the front which open onto the bilayer between TMs 2 and 7, and are clamped together by SecE at the back. The channel is closed by both a pore ring composed of hydrophobic SecY resides and a short helix (helix 2A) on the extracellular side of the membrane which forms a plug. The plug probably moves laterally to allow the channel to open. The ring and the pore may move independently.</text>
</comment>
<reference evidence="14 15" key="1">
    <citation type="submission" date="2018-05" db="EMBL/GenBank/DDBJ databases">
        <title>Complete Genome Sequence of the Nonylphenol-Degrading Bacterium Sphingobium amiense DSM 16289T.</title>
        <authorList>
            <person name="Ootsuka M."/>
            <person name="Nishizawa T."/>
            <person name="Ohta H."/>
        </authorList>
    </citation>
    <scope>NUCLEOTIDE SEQUENCE [LARGE SCALE GENOMIC DNA]</scope>
    <source>
        <strain evidence="14 15">DSM 16289</strain>
    </source>
</reference>
<keyword evidence="5 10" id="KW-0653">Protein transport</keyword>
<feature type="transmembrane region" description="Helical" evidence="10">
    <location>
        <begin position="81"/>
        <end position="102"/>
    </location>
</feature>
<evidence type="ECO:0000256" key="8">
    <source>
        <dbReference type="ARBA" id="ARBA00023136"/>
    </source>
</evidence>
<name>A0A494W722_9SPHN</name>
<sequence>MASRADQLASNLSLAKFSQATDLKKRLWFTLGALIVFRFLSFVPLPGVDPTALSQLYSQTNGGILDIFNTFSGGSLSRMSLIALGVMPYITASIVVQLAASLSPQLAAIKKEGESGRKKLNQYTRYGTVGLTAVQGYFIAVGLEGFGAQQGLQAVVDPGLLFRLTAVISLIGGTMFLMWLGEQITSRGIGNGTSLIIMAGIVAQLPVTLSNLFKSGSEGSISGLLIVAIIILALGLILLICYMERAQRRVLIQYPKRQTRQGLMQADRSHLPLKVNTAGVIPPIFASSLLLMPLTISQFAGRTVAGESRMGDFVLTLNQYLSHGSPVYMALYGLGIVFFCFFYTAVVFNPEETADNLKRNGGFIPGIRPGKNTENYLDYVLTRITVIGAAYLAFICLVPEFAIARAGIPFYLGGTSLLIVVNVTVDTVTQIQSHLLAHQYGDLIKKAKLKGRLR</sequence>
<comment type="subunit">
    <text evidence="10">Component of the Sec protein translocase complex. Heterotrimer consisting of SecY, SecE and SecG subunits. The heterotrimers can form oligomers, although 1 heterotrimer is thought to be able to translocate proteins. Interacts with the ribosome. Interacts with SecDF, and other proteins may be involved. Interacts with SecA.</text>
</comment>
<dbReference type="RefSeq" id="WP_066702909.1">
    <property type="nucleotide sequence ID" value="NZ_AP018664.1"/>
</dbReference>
<feature type="transmembrane region" description="Helical" evidence="10">
    <location>
        <begin position="192"/>
        <end position="209"/>
    </location>
</feature>
<dbReference type="PROSITE" id="PS00756">
    <property type="entry name" value="SECY_2"/>
    <property type="match status" value="1"/>
</dbReference>
<dbReference type="EMBL" id="AP018664">
    <property type="protein sequence ID" value="BBD98998.1"/>
    <property type="molecule type" value="Genomic_DNA"/>
</dbReference>
<feature type="transmembrane region" description="Helical" evidence="10">
    <location>
        <begin position="380"/>
        <end position="403"/>
    </location>
</feature>
<dbReference type="Gene3D" id="1.10.3370.10">
    <property type="entry name" value="SecY subunit domain"/>
    <property type="match status" value="1"/>
</dbReference>
<dbReference type="InterPro" id="IPR023201">
    <property type="entry name" value="SecY_dom_sf"/>
</dbReference>
<evidence type="ECO:0000256" key="10">
    <source>
        <dbReference type="HAMAP-Rule" id="MF_01465"/>
    </source>
</evidence>
<dbReference type="KEGG" id="sami:SAMIE_1024990"/>
<feature type="transmembrane region" description="Helical" evidence="10">
    <location>
        <begin position="123"/>
        <end position="140"/>
    </location>
</feature>
<comment type="caution">
    <text evidence="10">Lacks conserved residue(s) required for the propagation of feature annotation.</text>
</comment>
<comment type="subcellular location">
    <subcellularLocation>
        <location evidence="10">Cell membrane</location>
        <topology evidence="10">Multi-pass membrane protein</topology>
    </subcellularLocation>
    <subcellularLocation>
        <location evidence="1 12">Membrane</location>
        <topology evidence="1 12">Multi-pass membrane protein</topology>
    </subcellularLocation>
</comment>
<dbReference type="GO" id="GO:0006605">
    <property type="term" value="P:protein targeting"/>
    <property type="evidence" value="ECO:0007669"/>
    <property type="project" value="UniProtKB-UniRule"/>
</dbReference>
<dbReference type="GO" id="GO:0065002">
    <property type="term" value="P:intracellular protein transmembrane transport"/>
    <property type="evidence" value="ECO:0007669"/>
    <property type="project" value="UniProtKB-UniRule"/>
</dbReference>